<evidence type="ECO:0000259" key="8">
    <source>
        <dbReference type="PROSITE" id="PS51100"/>
    </source>
</evidence>
<dbReference type="PROSITE" id="PS51100">
    <property type="entry name" value="PTS_EIIB_TYPE_3"/>
    <property type="match status" value="1"/>
</dbReference>
<dbReference type="Gene3D" id="3.40.50.2300">
    <property type="match status" value="1"/>
</dbReference>
<dbReference type="GO" id="GO:0009401">
    <property type="term" value="P:phosphoenolpyruvate-dependent sugar phosphotransferase system"/>
    <property type="evidence" value="ECO:0007669"/>
    <property type="project" value="UniProtKB-KW"/>
</dbReference>
<keyword evidence="1" id="KW-0813">Transport</keyword>
<proteinExistence type="predicted"/>
<protein>
    <submittedName>
        <fullName evidence="9">PTS sugar transporter subunit IIB</fullName>
    </submittedName>
</protein>
<accession>A0A3N6S4S9</accession>
<dbReference type="InterPro" id="IPR003501">
    <property type="entry name" value="PTS_EIIB_2/3"/>
</dbReference>
<dbReference type="PANTHER" id="PTHR34581">
    <property type="entry name" value="PTS SYSTEM N,N'-DIACETYLCHITOBIOSE-SPECIFIC EIIB COMPONENT"/>
    <property type="match status" value="1"/>
</dbReference>
<sequence>MKNILIICALGMSTSMLVNNMKKYAESENIAININAMAISEAKDIIIRNGADVVMLGPQVRYQKQEIEKLALGNIPVEVIDMASYGRMDGKSVLHRALQLMAER</sequence>
<evidence type="ECO:0000256" key="5">
    <source>
        <dbReference type="ARBA" id="ARBA00022683"/>
    </source>
</evidence>
<dbReference type="OrthoDB" id="9808134at2"/>
<dbReference type="InterPro" id="IPR036095">
    <property type="entry name" value="PTS_EIIB-like_sf"/>
</dbReference>
<organism evidence="9 10">
    <name type="scientific">Erwinia psidii</name>
    <dbReference type="NCBI Taxonomy" id="69224"/>
    <lineage>
        <taxon>Bacteria</taxon>
        <taxon>Pseudomonadati</taxon>
        <taxon>Pseudomonadota</taxon>
        <taxon>Gammaproteobacteria</taxon>
        <taxon>Enterobacterales</taxon>
        <taxon>Erwiniaceae</taxon>
        <taxon>Erwinia</taxon>
    </lineage>
</organism>
<comment type="caution">
    <text evidence="9">The sequence shown here is derived from an EMBL/GenBank/DDBJ whole genome shotgun (WGS) entry which is preliminary data.</text>
</comment>
<evidence type="ECO:0000256" key="4">
    <source>
        <dbReference type="ARBA" id="ARBA00022679"/>
    </source>
</evidence>
<keyword evidence="10" id="KW-1185">Reference proteome</keyword>
<evidence type="ECO:0000313" key="10">
    <source>
        <dbReference type="Proteomes" id="UP000279457"/>
    </source>
</evidence>
<evidence type="ECO:0000256" key="2">
    <source>
        <dbReference type="ARBA" id="ARBA00022553"/>
    </source>
</evidence>
<reference evidence="9 10" key="1">
    <citation type="submission" date="2018-10" db="EMBL/GenBank/DDBJ databases">
        <title>Draft genome sequence for the type isolate of Erwinia psidii, agent causal of bacterial blight in guava (Psidium guajava) and wilt and die-back of Eucalyptus spp.</title>
        <authorList>
            <person name="Hermenegildo P.S."/>
            <person name="Santos S.A."/>
            <person name="Guimaraes L.M.S."/>
            <person name="Vidigal P.M.P."/>
            <person name="Pereira I.C."/>
            <person name="Badel J.L."/>
            <person name="Alfenas-Zerbini P."/>
            <person name="Ferreira M.A.S.V."/>
            <person name="Alfenas A.C."/>
        </authorList>
    </citation>
    <scope>NUCLEOTIDE SEQUENCE [LARGE SCALE GENOMIC DNA]</scope>
    <source>
        <strain evidence="9 10">IBSBF 435</strain>
    </source>
</reference>
<evidence type="ECO:0000256" key="7">
    <source>
        <dbReference type="PROSITE-ProRule" id="PRU00423"/>
    </source>
</evidence>
<dbReference type="PANTHER" id="PTHR34581:SF2">
    <property type="entry name" value="PTS SYSTEM N,N'-DIACETYLCHITOBIOSE-SPECIFIC EIIB COMPONENT"/>
    <property type="match status" value="1"/>
</dbReference>
<name>A0A3N6S4S9_9GAMM</name>
<dbReference type="InterPro" id="IPR051819">
    <property type="entry name" value="PTS_sugar-specific_EIIB"/>
</dbReference>
<dbReference type="GO" id="GO:0016301">
    <property type="term" value="F:kinase activity"/>
    <property type="evidence" value="ECO:0007669"/>
    <property type="project" value="UniProtKB-KW"/>
</dbReference>
<dbReference type="Pfam" id="PF02302">
    <property type="entry name" value="PTS_IIB"/>
    <property type="match status" value="1"/>
</dbReference>
<feature type="modified residue" description="Phosphocysteine; by EIIA" evidence="7">
    <location>
        <position position="8"/>
    </location>
</feature>
<evidence type="ECO:0000256" key="3">
    <source>
        <dbReference type="ARBA" id="ARBA00022597"/>
    </source>
</evidence>
<dbReference type="CDD" id="cd05564">
    <property type="entry name" value="PTS_IIB_chitobiose_lichenan"/>
    <property type="match status" value="1"/>
</dbReference>
<dbReference type="GO" id="GO:0008982">
    <property type="term" value="F:protein-N(PI)-phosphohistidine-sugar phosphotransferase activity"/>
    <property type="evidence" value="ECO:0007669"/>
    <property type="project" value="InterPro"/>
</dbReference>
<keyword evidence="3 9" id="KW-0762">Sugar transport</keyword>
<keyword evidence="2" id="KW-0597">Phosphoprotein</keyword>
<keyword evidence="4" id="KW-0808">Transferase</keyword>
<evidence type="ECO:0000313" key="9">
    <source>
        <dbReference type="EMBL" id="RQM39927.1"/>
    </source>
</evidence>
<evidence type="ECO:0000256" key="6">
    <source>
        <dbReference type="ARBA" id="ARBA00022777"/>
    </source>
</evidence>
<evidence type="ECO:0000256" key="1">
    <source>
        <dbReference type="ARBA" id="ARBA00022448"/>
    </source>
</evidence>
<keyword evidence="5" id="KW-0598">Phosphotransferase system</keyword>
<dbReference type="Proteomes" id="UP000279457">
    <property type="component" value="Unassembled WGS sequence"/>
</dbReference>
<dbReference type="AlphaFoldDB" id="A0A3N6S4S9"/>
<dbReference type="EMBL" id="RHHM01000001">
    <property type="protein sequence ID" value="RQM39927.1"/>
    <property type="molecule type" value="Genomic_DNA"/>
</dbReference>
<dbReference type="RefSeq" id="WP_124231379.1">
    <property type="nucleotide sequence ID" value="NZ_RHHM01000001.1"/>
</dbReference>
<keyword evidence="6" id="KW-0418">Kinase</keyword>
<dbReference type="InterPro" id="IPR013012">
    <property type="entry name" value="PTS_EIIB_3"/>
</dbReference>
<feature type="domain" description="PTS EIIB type-3" evidence="8">
    <location>
        <begin position="1"/>
        <end position="104"/>
    </location>
</feature>
<dbReference type="SUPFAM" id="SSF52794">
    <property type="entry name" value="PTS system IIB component-like"/>
    <property type="match status" value="1"/>
</dbReference>
<gene>
    <name evidence="9" type="ORF">EB241_01035</name>
</gene>